<comment type="similarity">
    <text evidence="3">Belongs to the peptidase C56 family. HSP31-like subfamily.</text>
</comment>
<protein>
    <submittedName>
        <fullName evidence="5">Type 1 glutamine amidotransferase domain-containing protein</fullName>
    </submittedName>
</protein>
<keyword evidence="5" id="KW-0315">Glutamine amidotransferase</keyword>
<dbReference type="GO" id="GO:0019172">
    <property type="term" value="F:glyoxalase III activity"/>
    <property type="evidence" value="ECO:0007669"/>
    <property type="project" value="TreeGrafter"/>
</dbReference>
<organism evidence="5 6">
    <name type="scientific">Aquimarina algicola</name>
    <dbReference type="NCBI Taxonomy" id="2589995"/>
    <lineage>
        <taxon>Bacteria</taxon>
        <taxon>Pseudomonadati</taxon>
        <taxon>Bacteroidota</taxon>
        <taxon>Flavobacteriia</taxon>
        <taxon>Flavobacteriales</taxon>
        <taxon>Flavobacteriaceae</taxon>
        <taxon>Aquimarina</taxon>
    </lineage>
</organism>
<dbReference type="AlphaFoldDB" id="A0A504IZ89"/>
<dbReference type="Pfam" id="PF01965">
    <property type="entry name" value="DJ-1_PfpI"/>
    <property type="match status" value="1"/>
</dbReference>
<sequence length="230" mass="25057">MKDLKVLMITTSHDQLGNTGEKTGIWLEELAGPYYQYLDKGATITIASPKGGSVPLDPKSELPEWQTEHTKRFNVDQDALALLKNTAKTADIEPSQFDILFFPGGHGPMWDLGDNAEVAQIVNAFDENDKPIGLVCHGVAALKGVQTKNGTPMVKGRRLTSFTNTEEEAVQLTDVVPFLLETELINDGAIYRKGDDWSEFVVEDGNLVTGQNPQSSVLAAQKTIALTLVS</sequence>
<keyword evidence="1" id="KW-0346">Stress response</keyword>
<name>A0A504IZ89_9FLAO</name>
<evidence type="ECO:0000259" key="4">
    <source>
        <dbReference type="Pfam" id="PF01965"/>
    </source>
</evidence>
<keyword evidence="5" id="KW-0808">Transferase</keyword>
<dbReference type="InterPro" id="IPR050325">
    <property type="entry name" value="Prot/Nucl_acid_deglycase"/>
</dbReference>
<dbReference type="InterPro" id="IPR029062">
    <property type="entry name" value="Class_I_gatase-like"/>
</dbReference>
<dbReference type="GO" id="GO:0019243">
    <property type="term" value="P:methylglyoxal catabolic process to D-lactate via S-lactoyl-glutathione"/>
    <property type="evidence" value="ECO:0007669"/>
    <property type="project" value="TreeGrafter"/>
</dbReference>
<gene>
    <name evidence="5" type="ORF">FHK87_23985</name>
</gene>
<accession>A0A504IZ89</accession>
<comment type="caution">
    <text evidence="5">The sequence shown here is derived from an EMBL/GenBank/DDBJ whole genome shotgun (WGS) entry which is preliminary data.</text>
</comment>
<evidence type="ECO:0000256" key="2">
    <source>
        <dbReference type="ARBA" id="ARBA00023239"/>
    </source>
</evidence>
<reference evidence="5 6" key="1">
    <citation type="submission" date="2019-06" db="EMBL/GenBank/DDBJ databases">
        <authorList>
            <person name="Meng X."/>
        </authorList>
    </citation>
    <scope>NUCLEOTIDE SEQUENCE [LARGE SCALE GENOMIC DNA]</scope>
    <source>
        <strain evidence="5 6">M625</strain>
    </source>
</reference>
<dbReference type="Gene3D" id="3.40.50.880">
    <property type="match status" value="1"/>
</dbReference>
<evidence type="ECO:0000313" key="6">
    <source>
        <dbReference type="Proteomes" id="UP000315540"/>
    </source>
</evidence>
<dbReference type="PANTHER" id="PTHR48094:SF11">
    <property type="entry name" value="GLUTATHIONE-INDEPENDENT GLYOXALASE HSP31-RELATED"/>
    <property type="match status" value="1"/>
</dbReference>
<dbReference type="EMBL" id="VFWZ01000010">
    <property type="protein sequence ID" value="TPN81665.1"/>
    <property type="molecule type" value="Genomic_DNA"/>
</dbReference>
<evidence type="ECO:0000313" key="5">
    <source>
        <dbReference type="EMBL" id="TPN81665.1"/>
    </source>
</evidence>
<evidence type="ECO:0000256" key="3">
    <source>
        <dbReference type="ARBA" id="ARBA00038493"/>
    </source>
</evidence>
<dbReference type="CDD" id="cd03141">
    <property type="entry name" value="GATase1_Hsp31_like"/>
    <property type="match status" value="1"/>
</dbReference>
<evidence type="ECO:0000256" key="1">
    <source>
        <dbReference type="ARBA" id="ARBA00023016"/>
    </source>
</evidence>
<dbReference type="GO" id="GO:0016740">
    <property type="term" value="F:transferase activity"/>
    <property type="evidence" value="ECO:0007669"/>
    <property type="project" value="UniProtKB-KW"/>
</dbReference>
<proteinExistence type="inferred from homology"/>
<dbReference type="PANTHER" id="PTHR48094">
    <property type="entry name" value="PROTEIN/NUCLEIC ACID DEGLYCASE DJ-1-RELATED"/>
    <property type="match status" value="1"/>
</dbReference>
<dbReference type="Proteomes" id="UP000315540">
    <property type="component" value="Unassembled WGS sequence"/>
</dbReference>
<keyword evidence="6" id="KW-1185">Reference proteome</keyword>
<dbReference type="SUPFAM" id="SSF52317">
    <property type="entry name" value="Class I glutamine amidotransferase-like"/>
    <property type="match status" value="1"/>
</dbReference>
<dbReference type="OrthoDB" id="9792284at2"/>
<keyword evidence="2" id="KW-0456">Lyase</keyword>
<dbReference type="InterPro" id="IPR002818">
    <property type="entry name" value="DJ-1/PfpI"/>
</dbReference>
<dbReference type="GO" id="GO:0005737">
    <property type="term" value="C:cytoplasm"/>
    <property type="evidence" value="ECO:0007669"/>
    <property type="project" value="TreeGrafter"/>
</dbReference>
<feature type="domain" description="DJ-1/PfpI" evidence="4">
    <location>
        <begin position="80"/>
        <end position="222"/>
    </location>
</feature>
<dbReference type="RefSeq" id="WP_140597427.1">
    <property type="nucleotide sequence ID" value="NZ_VFWZ01000010.1"/>
</dbReference>